<sequence>MKYFILLFSLSAVTLGAEETVSFNKQIRPILADRCYHCHGPDAAEGQKGALRLDDESSAKADLYALKRKKRGKAALPADEASKKARYAIVEGDLEHSTLIERIFSDDEDEMMPPADSDLRLSKEEKDLLKRWIQQGAKWEKHWAYVSPQKAVVKKSKNSINAIDDYIANQLRLEKLSPSQAANKEKIIRRLSLDLRGIPPSLKEVDSFLVDKSSKAYERVVDDFLASQHYGERMALEWLDLARYGDTRGLFEDSSHPIWPWRDWVVKAFNNNQPFDDFIREQLAGDLLENPTDEQILATGFNRNNPTSKEGGIIDEEYLKIYAADRVKTTSITFLGMSLECAQCHDHKYDPLSQKEFYEMSAFFTNIAEKGKVDDKHAPAMKVYTKEYVDGEKSLVEKVALYESKLKGEDGIRPELKYKKQVPAIEKVSLIRITSNSKNRPLYLDEVQVFSMGKNLAPLAKASQSTTMKKQSADKAIDGIYLEDKKGAHYSATNKEKNSSWELALAEESAIESLILWPADNLPRDLNIKIELLDKQKKVVKEYKKSLKPKQVLLFGAIEQGIFSAELNALLMTDFPESKRAQALYRIELLKENTATKNDAMALVKNRNDLVAWRKNIPVSMIMKEREGEARKVHILDRGDYTAKKEEVFPHVPRAILSFEGFEKNRLGLADWIVDKGNPLTSRVTINRYWQLIFGRGIVRTTEDFGLQGELPSNPELLDYLAVEFIESGWDLKHMIKLMVMSATYRQTTVVSPIKRKTDPENIHLSYASRQRLQAELIRDNSLAISGLLNTKIGGAPVRVYQPPGLWKEKTTKMPFVQDKGDKLYRKTLYAFWRRTSPHPSSVLFDATDRTTCAARRAQTNTPLQALVLLNDVQHVESARILAERMMVEGGESLADKLSFAWRLATARQPSKTELAVLSKEYELRVKEFTAQKEEAKKLVSAGDYKQNVKLNNVEQAAYMIVAQMILNLDETITRN</sequence>
<dbReference type="Gene3D" id="2.60.120.260">
    <property type="entry name" value="Galactose-binding domain-like"/>
    <property type="match status" value="1"/>
</dbReference>
<feature type="domain" description="DUF1553" evidence="2">
    <location>
        <begin position="665"/>
        <end position="920"/>
    </location>
</feature>
<dbReference type="EMBL" id="CP117811">
    <property type="protein sequence ID" value="WDE96663.1"/>
    <property type="molecule type" value="Genomic_DNA"/>
</dbReference>
<organism evidence="4 5">
    <name type="scientific">Lentisphaera profundi</name>
    <dbReference type="NCBI Taxonomy" id="1658616"/>
    <lineage>
        <taxon>Bacteria</taxon>
        <taxon>Pseudomonadati</taxon>
        <taxon>Lentisphaerota</taxon>
        <taxon>Lentisphaeria</taxon>
        <taxon>Lentisphaerales</taxon>
        <taxon>Lentisphaeraceae</taxon>
        <taxon>Lentisphaera</taxon>
    </lineage>
</organism>
<dbReference type="Proteomes" id="UP001214250">
    <property type="component" value="Chromosome 1"/>
</dbReference>
<evidence type="ECO:0000259" key="2">
    <source>
        <dbReference type="Pfam" id="PF07587"/>
    </source>
</evidence>
<dbReference type="Pfam" id="PF07635">
    <property type="entry name" value="PSCyt1"/>
    <property type="match status" value="1"/>
</dbReference>
<evidence type="ECO:0000313" key="5">
    <source>
        <dbReference type="Proteomes" id="UP001214250"/>
    </source>
</evidence>
<dbReference type="RefSeq" id="WP_274150728.1">
    <property type="nucleotide sequence ID" value="NZ_CP117811.1"/>
</dbReference>
<dbReference type="Pfam" id="PF07583">
    <property type="entry name" value="PSCyt2"/>
    <property type="match status" value="1"/>
</dbReference>
<feature type="domain" description="DUF1549" evidence="1">
    <location>
        <begin position="163"/>
        <end position="368"/>
    </location>
</feature>
<evidence type="ECO:0000259" key="1">
    <source>
        <dbReference type="Pfam" id="PF07583"/>
    </source>
</evidence>
<dbReference type="InterPro" id="IPR011444">
    <property type="entry name" value="DUF1549"/>
</dbReference>
<accession>A0ABY7VR34</accession>
<dbReference type="InterPro" id="IPR036909">
    <property type="entry name" value="Cyt_c-like_dom_sf"/>
</dbReference>
<dbReference type="Pfam" id="PF07587">
    <property type="entry name" value="PSD1"/>
    <property type="match status" value="1"/>
</dbReference>
<dbReference type="PANTHER" id="PTHR35889:SF3">
    <property type="entry name" value="F-BOX DOMAIN-CONTAINING PROTEIN"/>
    <property type="match status" value="1"/>
</dbReference>
<gene>
    <name evidence="4" type="ORF">PQO03_01605</name>
</gene>
<evidence type="ECO:0000313" key="4">
    <source>
        <dbReference type="EMBL" id="WDE96663.1"/>
    </source>
</evidence>
<dbReference type="InterPro" id="IPR022655">
    <property type="entry name" value="DUF1553"/>
</dbReference>
<name>A0ABY7VR34_9BACT</name>
<dbReference type="InterPro" id="IPR011429">
    <property type="entry name" value="Cyt_c_Planctomycete-type"/>
</dbReference>
<dbReference type="PANTHER" id="PTHR35889">
    <property type="entry name" value="CYCLOINULO-OLIGOSACCHARIDE FRUCTANOTRANSFERASE-RELATED"/>
    <property type="match status" value="1"/>
</dbReference>
<dbReference type="SUPFAM" id="SSF46626">
    <property type="entry name" value="Cytochrome c"/>
    <property type="match status" value="1"/>
</dbReference>
<evidence type="ECO:0000259" key="3">
    <source>
        <dbReference type="Pfam" id="PF07635"/>
    </source>
</evidence>
<proteinExistence type="predicted"/>
<keyword evidence="5" id="KW-1185">Reference proteome</keyword>
<feature type="domain" description="Cytochrome C Planctomycete-type" evidence="3">
    <location>
        <begin position="84"/>
        <end position="116"/>
    </location>
</feature>
<reference evidence="4 5" key="1">
    <citation type="submission" date="2023-02" db="EMBL/GenBank/DDBJ databases">
        <title>Genome sequence of Lentisphaera profundi SAORIC-696.</title>
        <authorList>
            <person name="Kim e."/>
            <person name="Cho J.-C."/>
            <person name="Choi A."/>
            <person name="Kang I."/>
        </authorList>
    </citation>
    <scope>NUCLEOTIDE SEQUENCE [LARGE SCALE GENOMIC DNA]</scope>
    <source>
        <strain evidence="4 5">SAORIC-696</strain>
    </source>
</reference>
<protein>
    <submittedName>
        <fullName evidence="4">PSD1 and planctomycete cytochrome C domain-containing protein</fullName>
    </submittedName>
</protein>